<dbReference type="OMA" id="GRRVNWA"/>
<dbReference type="GO" id="GO:0033745">
    <property type="term" value="F:L-methionine-(R)-S-oxide reductase activity"/>
    <property type="evidence" value="ECO:0007669"/>
    <property type="project" value="TreeGrafter"/>
</dbReference>
<gene>
    <name evidence="1" type="ORF">RHOBADRAFT_26217</name>
</gene>
<dbReference type="InterPro" id="IPR051330">
    <property type="entry name" value="Phosphatase_reg/MetRdx"/>
</dbReference>
<evidence type="ECO:0000313" key="1">
    <source>
        <dbReference type="EMBL" id="KPV75987.1"/>
    </source>
</evidence>
<dbReference type="OrthoDB" id="15735at2759"/>
<dbReference type="PANTHER" id="PTHR21021:SF15">
    <property type="entry name" value="FREE METHIONINE-R-SULFOXIDE REDUCTASE"/>
    <property type="match status" value="1"/>
</dbReference>
<dbReference type="SUPFAM" id="SSF55781">
    <property type="entry name" value="GAF domain-like"/>
    <property type="match status" value="1"/>
</dbReference>
<keyword evidence="2" id="KW-1185">Reference proteome</keyword>
<proteinExistence type="predicted"/>
<dbReference type="Gene3D" id="3.30.450.40">
    <property type="match status" value="1"/>
</dbReference>
<dbReference type="STRING" id="578459.A0A194S5X6"/>
<accession>A0A194S5X6</accession>
<dbReference type="PROSITE" id="PS01320">
    <property type="entry name" value="UPF0067"/>
    <property type="match status" value="1"/>
</dbReference>
<dbReference type="RefSeq" id="XP_018272036.1">
    <property type="nucleotide sequence ID" value="XM_018412735.1"/>
</dbReference>
<dbReference type="GeneID" id="28973184"/>
<dbReference type="AlphaFoldDB" id="A0A194S5X6"/>
<sequence length="213" mass="22784">MPHADSLALPDGLTDKRAFYEHVCTVAEALLAPSSPSDPAANWITVLSNAASLLFGSFENYEAAFGRANGRRVNWAGFYLVPSLLSRHAPSTDPTQLLLGPFHGRPACNSVSLQGTSSRPVGVCAAAFLSGETVVVPDVEARPGHIACDGVTKSEVVVPVVVRRAREDGTVEDVKVGVLDIDCEGLNAFDDEVDRAGLEQFVEVVKRVVRWEL</sequence>
<evidence type="ECO:0000313" key="2">
    <source>
        <dbReference type="Proteomes" id="UP000053890"/>
    </source>
</evidence>
<dbReference type="EMBL" id="KQ474077">
    <property type="protein sequence ID" value="KPV75987.1"/>
    <property type="molecule type" value="Genomic_DNA"/>
</dbReference>
<evidence type="ECO:0008006" key="3">
    <source>
        <dbReference type="Google" id="ProtNLM"/>
    </source>
</evidence>
<dbReference type="GO" id="GO:0005829">
    <property type="term" value="C:cytosol"/>
    <property type="evidence" value="ECO:0007669"/>
    <property type="project" value="TreeGrafter"/>
</dbReference>
<dbReference type="InterPro" id="IPR000614">
    <property type="entry name" value="FRMsr_CS"/>
</dbReference>
<dbReference type="Proteomes" id="UP000053890">
    <property type="component" value="Unassembled WGS sequence"/>
</dbReference>
<dbReference type="InterPro" id="IPR029016">
    <property type="entry name" value="GAF-like_dom_sf"/>
</dbReference>
<name>A0A194S5X6_RHOGW</name>
<organism evidence="1 2">
    <name type="scientific">Rhodotorula graminis (strain WP1)</name>
    <dbReference type="NCBI Taxonomy" id="578459"/>
    <lineage>
        <taxon>Eukaryota</taxon>
        <taxon>Fungi</taxon>
        <taxon>Dikarya</taxon>
        <taxon>Basidiomycota</taxon>
        <taxon>Pucciniomycotina</taxon>
        <taxon>Microbotryomycetes</taxon>
        <taxon>Sporidiobolales</taxon>
        <taxon>Sporidiobolaceae</taxon>
        <taxon>Rhodotorula</taxon>
    </lineage>
</organism>
<protein>
    <recommendedName>
        <fullName evidence="3">GAF domain-containing protein</fullName>
    </recommendedName>
</protein>
<dbReference type="PANTHER" id="PTHR21021">
    <property type="entry name" value="GAF/PUTATIVE CYTOSKELETAL PROTEIN"/>
    <property type="match status" value="1"/>
</dbReference>
<reference evidence="1 2" key="1">
    <citation type="journal article" date="2015" name="Front. Microbiol.">
        <title>Genome sequence of the plant growth promoting endophytic yeast Rhodotorula graminis WP1.</title>
        <authorList>
            <person name="Firrincieli A."/>
            <person name="Otillar R."/>
            <person name="Salamov A."/>
            <person name="Schmutz J."/>
            <person name="Khan Z."/>
            <person name="Redman R.S."/>
            <person name="Fleck N.D."/>
            <person name="Lindquist E."/>
            <person name="Grigoriev I.V."/>
            <person name="Doty S.L."/>
        </authorList>
    </citation>
    <scope>NUCLEOTIDE SEQUENCE [LARGE SCALE GENOMIC DNA]</scope>
    <source>
        <strain evidence="1 2">WP1</strain>
    </source>
</reference>